<comment type="caution">
    <text evidence="5">The sequence shown here is derived from an EMBL/GenBank/DDBJ whole genome shotgun (WGS) entry which is preliminary data.</text>
</comment>
<dbReference type="Pfam" id="PF00578">
    <property type="entry name" value="AhpC-TSA"/>
    <property type="match status" value="1"/>
</dbReference>
<dbReference type="InterPro" id="IPR013766">
    <property type="entry name" value="Thioredoxin_domain"/>
</dbReference>
<dbReference type="PANTHER" id="PTHR10681:SF128">
    <property type="entry name" value="THIOREDOXIN-DEPENDENT PEROXIDE REDUCTASE, MITOCHONDRIAL"/>
    <property type="match status" value="1"/>
</dbReference>
<name>A0ABP8EIY7_9MICO</name>
<accession>A0ABP8EIY7</accession>
<evidence type="ECO:0000256" key="1">
    <source>
        <dbReference type="ARBA" id="ARBA00009796"/>
    </source>
</evidence>
<comment type="similarity">
    <text evidence="1">Belongs to the peroxiredoxin family. AhpC/Prx1 subfamily.</text>
</comment>
<dbReference type="RefSeq" id="WP_236863936.1">
    <property type="nucleotide sequence ID" value="NZ_BAABAZ010000005.1"/>
</dbReference>
<dbReference type="PIRSF" id="PIRSF000239">
    <property type="entry name" value="AHPC"/>
    <property type="match status" value="1"/>
</dbReference>
<dbReference type="PROSITE" id="PS51352">
    <property type="entry name" value="THIOREDOXIN_2"/>
    <property type="match status" value="1"/>
</dbReference>
<evidence type="ECO:0000256" key="3">
    <source>
        <dbReference type="ARBA" id="ARBA00037420"/>
    </source>
</evidence>
<gene>
    <name evidence="5" type="ORF">GCM10022261_13860</name>
</gene>
<keyword evidence="6" id="KW-1185">Reference proteome</keyword>
<dbReference type="InterPro" id="IPR036249">
    <property type="entry name" value="Thioredoxin-like_sf"/>
</dbReference>
<dbReference type="EMBL" id="BAABAZ010000005">
    <property type="protein sequence ID" value="GAA4283855.1"/>
    <property type="molecule type" value="Genomic_DNA"/>
</dbReference>
<evidence type="ECO:0000313" key="6">
    <source>
        <dbReference type="Proteomes" id="UP001501586"/>
    </source>
</evidence>
<evidence type="ECO:0000256" key="2">
    <source>
        <dbReference type="ARBA" id="ARBA00023002"/>
    </source>
</evidence>
<reference evidence="6" key="1">
    <citation type="journal article" date="2019" name="Int. J. Syst. Evol. Microbiol.">
        <title>The Global Catalogue of Microorganisms (GCM) 10K type strain sequencing project: providing services to taxonomists for standard genome sequencing and annotation.</title>
        <authorList>
            <consortium name="The Broad Institute Genomics Platform"/>
            <consortium name="The Broad Institute Genome Sequencing Center for Infectious Disease"/>
            <person name="Wu L."/>
            <person name="Ma J."/>
        </authorList>
    </citation>
    <scope>NUCLEOTIDE SEQUENCE [LARGE SCALE GENOMIC DNA]</scope>
    <source>
        <strain evidence="6">JCM 17458</strain>
    </source>
</reference>
<dbReference type="Proteomes" id="UP001501586">
    <property type="component" value="Unassembled WGS sequence"/>
</dbReference>
<evidence type="ECO:0000313" key="5">
    <source>
        <dbReference type="EMBL" id="GAA4283855.1"/>
    </source>
</evidence>
<organism evidence="5 6">
    <name type="scientific">Brevibacterium daeguense</name>
    <dbReference type="NCBI Taxonomy" id="909936"/>
    <lineage>
        <taxon>Bacteria</taxon>
        <taxon>Bacillati</taxon>
        <taxon>Actinomycetota</taxon>
        <taxon>Actinomycetes</taxon>
        <taxon>Micrococcales</taxon>
        <taxon>Brevibacteriaceae</taxon>
        <taxon>Brevibacterium</taxon>
    </lineage>
</organism>
<feature type="domain" description="Thioredoxin" evidence="4">
    <location>
        <begin position="4"/>
        <end position="149"/>
    </location>
</feature>
<dbReference type="PANTHER" id="PTHR10681">
    <property type="entry name" value="THIOREDOXIN PEROXIDASE"/>
    <property type="match status" value="1"/>
</dbReference>
<dbReference type="InterPro" id="IPR050217">
    <property type="entry name" value="Peroxiredoxin"/>
</dbReference>
<comment type="function">
    <text evidence="3">Thiol-specific peroxidase that catalyzes the reduction of hydrogen peroxide and organic hydroperoxides to water and alcohols, respectively. Plays a role in cell protection against oxidative stress by detoxifying peroxides.</text>
</comment>
<dbReference type="InterPro" id="IPR024706">
    <property type="entry name" value="Peroxiredoxin_AhpC-typ"/>
</dbReference>
<dbReference type="SUPFAM" id="SSF52833">
    <property type="entry name" value="Thioredoxin-like"/>
    <property type="match status" value="1"/>
</dbReference>
<sequence length="149" mass="16394">MAGLPVGAPAPDFSLSSQHGEELVLSELLQEQRVLLVFYPFAFSPVCGGEMDQLIGLNDRFAEAEISVIGVSVDSKYALQAWSEQKDIPFRLAADFWPHGRVAREYRVFNEDNGMAVRGTFLISQDGAVAATVVNPRTEARDFTEFLPA</sequence>
<dbReference type="Gene3D" id="3.40.30.10">
    <property type="entry name" value="Glutaredoxin"/>
    <property type="match status" value="1"/>
</dbReference>
<evidence type="ECO:0000259" key="4">
    <source>
        <dbReference type="PROSITE" id="PS51352"/>
    </source>
</evidence>
<keyword evidence="2" id="KW-0560">Oxidoreductase</keyword>
<protein>
    <submittedName>
        <fullName evidence="5">Peroxiredoxin</fullName>
    </submittedName>
</protein>
<dbReference type="InterPro" id="IPR000866">
    <property type="entry name" value="AhpC/TSA"/>
</dbReference>
<proteinExistence type="inferred from homology"/>